<sequence length="143" mass="15188">MYSLFFLALGALLVSSTTATQADDPTPTTPSWITPTVSLPSPYDSPSIYITAASAGACQASLAVYSSINCKLQTTLYPSTTTLAFNVDCMGCSKLALSVRAGHCPLGGQHSSYPDTTLTTPRTRWSFVCAPTPAPLVLRRQYD</sequence>
<evidence type="ECO:0000256" key="1">
    <source>
        <dbReference type="SAM" id="SignalP"/>
    </source>
</evidence>
<accession>A0A1J7I4X6</accession>
<dbReference type="OrthoDB" id="5193300at2759"/>
<keyword evidence="1" id="KW-0732">Signal</keyword>
<dbReference type="InParanoid" id="A0A1J7I4X6"/>
<evidence type="ECO:0000313" key="3">
    <source>
        <dbReference type="Proteomes" id="UP000182658"/>
    </source>
</evidence>
<reference evidence="2 3" key="1">
    <citation type="submission" date="2016-10" db="EMBL/GenBank/DDBJ databases">
        <title>Draft genome sequence of Coniochaeta ligniaria NRRL30616, a lignocellulolytic fungus for bioabatement of inhibitors in plant biomass hydrolysates.</title>
        <authorList>
            <consortium name="DOE Joint Genome Institute"/>
            <person name="Jimenez D.J."/>
            <person name="Hector R.E."/>
            <person name="Riley R."/>
            <person name="Sun H."/>
            <person name="Grigoriev I.V."/>
            <person name="Van Elsas J.D."/>
            <person name="Nichols N.N."/>
        </authorList>
    </citation>
    <scope>NUCLEOTIDE SEQUENCE [LARGE SCALE GENOMIC DNA]</scope>
    <source>
        <strain evidence="2 3">NRRL 30616</strain>
    </source>
</reference>
<evidence type="ECO:0008006" key="4">
    <source>
        <dbReference type="Google" id="ProtNLM"/>
    </source>
</evidence>
<name>A0A1J7I4X6_9PEZI</name>
<evidence type="ECO:0000313" key="2">
    <source>
        <dbReference type="EMBL" id="OIW22517.1"/>
    </source>
</evidence>
<organism evidence="2 3">
    <name type="scientific">Coniochaeta ligniaria NRRL 30616</name>
    <dbReference type="NCBI Taxonomy" id="1408157"/>
    <lineage>
        <taxon>Eukaryota</taxon>
        <taxon>Fungi</taxon>
        <taxon>Dikarya</taxon>
        <taxon>Ascomycota</taxon>
        <taxon>Pezizomycotina</taxon>
        <taxon>Sordariomycetes</taxon>
        <taxon>Sordariomycetidae</taxon>
        <taxon>Coniochaetales</taxon>
        <taxon>Coniochaetaceae</taxon>
        <taxon>Coniochaeta</taxon>
    </lineage>
</organism>
<protein>
    <recommendedName>
        <fullName evidence="4">Expansin-like EG45 domain-containing protein</fullName>
    </recommendedName>
</protein>
<gene>
    <name evidence="2" type="ORF">CONLIGDRAFT_650528</name>
</gene>
<dbReference type="AlphaFoldDB" id="A0A1J7I4X6"/>
<keyword evidence="3" id="KW-1185">Reference proteome</keyword>
<feature type="chain" id="PRO_5012114269" description="Expansin-like EG45 domain-containing protein" evidence="1">
    <location>
        <begin position="23"/>
        <end position="143"/>
    </location>
</feature>
<dbReference type="Proteomes" id="UP000182658">
    <property type="component" value="Unassembled WGS sequence"/>
</dbReference>
<dbReference type="EMBL" id="KV875113">
    <property type="protein sequence ID" value="OIW22517.1"/>
    <property type="molecule type" value="Genomic_DNA"/>
</dbReference>
<feature type="signal peptide" evidence="1">
    <location>
        <begin position="1"/>
        <end position="22"/>
    </location>
</feature>
<proteinExistence type="predicted"/>